<organism evidence="1">
    <name type="scientific">Anguilla anguilla</name>
    <name type="common">European freshwater eel</name>
    <name type="synonym">Muraena anguilla</name>
    <dbReference type="NCBI Taxonomy" id="7936"/>
    <lineage>
        <taxon>Eukaryota</taxon>
        <taxon>Metazoa</taxon>
        <taxon>Chordata</taxon>
        <taxon>Craniata</taxon>
        <taxon>Vertebrata</taxon>
        <taxon>Euteleostomi</taxon>
        <taxon>Actinopterygii</taxon>
        <taxon>Neopterygii</taxon>
        <taxon>Teleostei</taxon>
        <taxon>Anguilliformes</taxon>
        <taxon>Anguillidae</taxon>
        <taxon>Anguilla</taxon>
    </lineage>
</organism>
<proteinExistence type="predicted"/>
<sequence length="35" mass="3944">MKNNAMITHKHPELNLSIVSSGTTSFRHSMPTVYI</sequence>
<evidence type="ECO:0000313" key="1">
    <source>
        <dbReference type="EMBL" id="JAH58587.1"/>
    </source>
</evidence>
<dbReference type="AlphaFoldDB" id="A0A0E9TYN4"/>
<dbReference type="EMBL" id="GBXM01049990">
    <property type="protein sequence ID" value="JAH58587.1"/>
    <property type="molecule type" value="Transcribed_RNA"/>
</dbReference>
<protein>
    <submittedName>
        <fullName evidence="1">Uncharacterized protein</fullName>
    </submittedName>
</protein>
<reference evidence="1" key="1">
    <citation type="submission" date="2014-11" db="EMBL/GenBank/DDBJ databases">
        <authorList>
            <person name="Amaro Gonzalez C."/>
        </authorList>
    </citation>
    <scope>NUCLEOTIDE SEQUENCE</scope>
</reference>
<accession>A0A0E9TYN4</accession>
<reference evidence="1" key="2">
    <citation type="journal article" date="2015" name="Fish Shellfish Immunol.">
        <title>Early steps in the European eel (Anguilla anguilla)-Vibrio vulnificus interaction in the gills: Role of the RtxA13 toxin.</title>
        <authorList>
            <person name="Callol A."/>
            <person name="Pajuelo D."/>
            <person name="Ebbesson L."/>
            <person name="Teles M."/>
            <person name="MacKenzie S."/>
            <person name="Amaro C."/>
        </authorList>
    </citation>
    <scope>NUCLEOTIDE SEQUENCE</scope>
</reference>
<name>A0A0E9TYN4_ANGAN</name>